<dbReference type="Gene3D" id="3.30.110.10">
    <property type="entry name" value="Translation initiation factor 3 (IF-3), C-terminal domain"/>
    <property type="match status" value="1"/>
</dbReference>
<dbReference type="Proteomes" id="UP000176376">
    <property type="component" value="Unassembled WGS sequence"/>
</dbReference>
<evidence type="ECO:0000256" key="3">
    <source>
        <dbReference type="ARBA" id="ARBA00022917"/>
    </source>
</evidence>
<feature type="domain" description="Translation initiation factor 3 C-terminal" evidence="5">
    <location>
        <begin position="92"/>
        <end position="175"/>
    </location>
</feature>
<sequence length="176" mass="20150">MKKFNRERSRKHFLLNYQINASELRLIDDSGKFIGVMNKEQALNLARGEEKDLVLVSPLSQPPVAKVIDFKKFLYQENKKNKDAKKGAKKGSVKDVKLSLFIGPMDRQRMMDKTRDFLSAGHQVRVSLPLRGRELGKKPMAQEAINKFINELSDVASSTEIKMQGKIMMTVLNRKK</sequence>
<comment type="similarity">
    <text evidence="1">Belongs to the IF-3 family.</text>
</comment>
<dbReference type="InterPro" id="IPR036788">
    <property type="entry name" value="T_IF-3_C_sf"/>
</dbReference>
<dbReference type="InterPro" id="IPR001288">
    <property type="entry name" value="Translation_initiation_fac_3"/>
</dbReference>
<dbReference type="PANTHER" id="PTHR10938">
    <property type="entry name" value="TRANSLATION INITIATION FACTOR IF-3"/>
    <property type="match status" value="1"/>
</dbReference>
<evidence type="ECO:0000256" key="2">
    <source>
        <dbReference type="ARBA" id="ARBA00022540"/>
    </source>
</evidence>
<keyword evidence="2 7" id="KW-0396">Initiation factor</keyword>
<proteinExistence type="inferred from homology"/>
<evidence type="ECO:0000259" key="5">
    <source>
        <dbReference type="Pfam" id="PF00707"/>
    </source>
</evidence>
<name>A0A1F7JP32_9BACT</name>
<protein>
    <recommendedName>
        <fullName evidence="4">Translation initiation factor IF-3</fullName>
    </recommendedName>
</protein>
<evidence type="ECO:0000313" key="8">
    <source>
        <dbReference type="Proteomes" id="UP000176376"/>
    </source>
</evidence>
<evidence type="ECO:0000256" key="1">
    <source>
        <dbReference type="ARBA" id="ARBA00005439"/>
    </source>
</evidence>
<organism evidence="7 8">
    <name type="scientific">Candidatus Roizmanbacteria bacterium RIFCSPLOWO2_02_FULL_38_10</name>
    <dbReference type="NCBI Taxonomy" id="1802074"/>
    <lineage>
        <taxon>Bacteria</taxon>
        <taxon>Candidatus Roizmaniibacteriota</taxon>
    </lineage>
</organism>
<feature type="domain" description="Translation initiation factor 3 N-terminal" evidence="6">
    <location>
        <begin position="16"/>
        <end position="84"/>
    </location>
</feature>
<dbReference type="STRING" id="1802074.A3J15_01500"/>
<dbReference type="GO" id="GO:0003743">
    <property type="term" value="F:translation initiation factor activity"/>
    <property type="evidence" value="ECO:0007669"/>
    <property type="project" value="UniProtKB-UniRule"/>
</dbReference>
<comment type="caution">
    <text evidence="7">The sequence shown here is derived from an EMBL/GenBank/DDBJ whole genome shotgun (WGS) entry which is preliminary data.</text>
</comment>
<reference evidence="7 8" key="1">
    <citation type="journal article" date="2016" name="Nat. Commun.">
        <title>Thousands of microbial genomes shed light on interconnected biogeochemical processes in an aquifer system.</title>
        <authorList>
            <person name="Anantharaman K."/>
            <person name="Brown C.T."/>
            <person name="Hug L.A."/>
            <person name="Sharon I."/>
            <person name="Castelle C.J."/>
            <person name="Probst A.J."/>
            <person name="Thomas B.C."/>
            <person name="Singh A."/>
            <person name="Wilkins M.J."/>
            <person name="Karaoz U."/>
            <person name="Brodie E.L."/>
            <person name="Williams K.H."/>
            <person name="Hubbard S.S."/>
            <person name="Banfield J.F."/>
        </authorList>
    </citation>
    <scope>NUCLEOTIDE SEQUENCE [LARGE SCALE GENOMIC DNA]</scope>
</reference>
<dbReference type="GO" id="GO:0005737">
    <property type="term" value="C:cytoplasm"/>
    <property type="evidence" value="ECO:0007669"/>
    <property type="project" value="UniProtKB-ARBA"/>
</dbReference>
<dbReference type="AlphaFoldDB" id="A0A1F7JP32"/>
<dbReference type="SUPFAM" id="SSF55200">
    <property type="entry name" value="Translation initiation factor IF3, C-terminal domain"/>
    <property type="match status" value="1"/>
</dbReference>
<dbReference type="GO" id="GO:0032790">
    <property type="term" value="P:ribosome disassembly"/>
    <property type="evidence" value="ECO:0007669"/>
    <property type="project" value="TreeGrafter"/>
</dbReference>
<dbReference type="GO" id="GO:0043022">
    <property type="term" value="F:ribosome binding"/>
    <property type="evidence" value="ECO:0007669"/>
    <property type="project" value="TreeGrafter"/>
</dbReference>
<dbReference type="InterPro" id="IPR019815">
    <property type="entry name" value="Translation_initiation_fac_3_C"/>
</dbReference>
<gene>
    <name evidence="7" type="ORF">A3J15_01500</name>
</gene>
<dbReference type="InterPro" id="IPR036787">
    <property type="entry name" value="T_IF-3_N_sf"/>
</dbReference>
<dbReference type="Gene3D" id="3.10.20.80">
    <property type="entry name" value="Translation initiation factor 3 (IF-3), N-terminal domain"/>
    <property type="match status" value="1"/>
</dbReference>
<dbReference type="PANTHER" id="PTHR10938:SF0">
    <property type="entry name" value="TRANSLATION INITIATION FACTOR IF-3, MITOCHONDRIAL"/>
    <property type="match status" value="1"/>
</dbReference>
<accession>A0A1F7JP32</accession>
<keyword evidence="3" id="KW-0648">Protein biosynthesis</keyword>
<evidence type="ECO:0000259" key="6">
    <source>
        <dbReference type="Pfam" id="PF05198"/>
    </source>
</evidence>
<dbReference type="NCBIfam" id="TIGR00168">
    <property type="entry name" value="infC"/>
    <property type="match status" value="1"/>
</dbReference>
<dbReference type="Pfam" id="PF05198">
    <property type="entry name" value="IF3_N"/>
    <property type="match status" value="1"/>
</dbReference>
<dbReference type="Pfam" id="PF00707">
    <property type="entry name" value="IF3_C"/>
    <property type="match status" value="1"/>
</dbReference>
<evidence type="ECO:0000313" key="7">
    <source>
        <dbReference type="EMBL" id="OGK57395.1"/>
    </source>
</evidence>
<evidence type="ECO:0000256" key="4">
    <source>
        <dbReference type="NCBIfam" id="TIGR00168"/>
    </source>
</evidence>
<dbReference type="InterPro" id="IPR019814">
    <property type="entry name" value="Translation_initiation_fac_3_N"/>
</dbReference>
<dbReference type="EMBL" id="MGAY01000004">
    <property type="protein sequence ID" value="OGK57395.1"/>
    <property type="molecule type" value="Genomic_DNA"/>
</dbReference>
<dbReference type="SUPFAM" id="SSF54364">
    <property type="entry name" value="Translation initiation factor IF3, N-terminal domain"/>
    <property type="match status" value="1"/>
</dbReference>